<name>A0ABX7BH55_9PROT</name>
<dbReference type="SUPFAM" id="SSF51126">
    <property type="entry name" value="Pectin lyase-like"/>
    <property type="match status" value="1"/>
</dbReference>
<dbReference type="Proteomes" id="UP000595197">
    <property type="component" value="Plasmid pTT6-2"/>
</dbReference>
<dbReference type="InterPro" id="IPR006626">
    <property type="entry name" value="PbH1"/>
</dbReference>
<dbReference type="SMART" id="SM00710">
    <property type="entry name" value="PbH1"/>
    <property type="match status" value="3"/>
</dbReference>
<keyword evidence="1" id="KW-0614">Plasmid</keyword>
<dbReference type="InterPro" id="IPR011050">
    <property type="entry name" value="Pectin_lyase_fold/virulence"/>
</dbReference>
<protein>
    <recommendedName>
        <fullName evidence="3">Right handed beta helix domain-containing protein</fullName>
    </recommendedName>
</protein>
<accession>A0ABX7BH55</accession>
<dbReference type="RefSeq" id="WP_201083510.1">
    <property type="nucleotide sequence ID" value="NZ_CP067422.1"/>
</dbReference>
<proteinExistence type="predicted"/>
<evidence type="ECO:0000313" key="1">
    <source>
        <dbReference type="EMBL" id="QQP93731.1"/>
    </source>
</evidence>
<organism evidence="1 2">
    <name type="scientific">Skermanella cutis</name>
    <dbReference type="NCBI Taxonomy" id="2775420"/>
    <lineage>
        <taxon>Bacteria</taxon>
        <taxon>Pseudomonadati</taxon>
        <taxon>Pseudomonadota</taxon>
        <taxon>Alphaproteobacteria</taxon>
        <taxon>Rhodospirillales</taxon>
        <taxon>Azospirillaceae</taxon>
        <taxon>Skermanella</taxon>
    </lineage>
</organism>
<dbReference type="InterPro" id="IPR012334">
    <property type="entry name" value="Pectin_lyas_fold"/>
</dbReference>
<keyword evidence="2" id="KW-1185">Reference proteome</keyword>
<gene>
    <name evidence="1" type="ORF">IGS68_32485</name>
</gene>
<geneLocation type="plasmid" evidence="1 2">
    <name>pTT6-2</name>
</geneLocation>
<evidence type="ECO:0000313" key="2">
    <source>
        <dbReference type="Proteomes" id="UP000595197"/>
    </source>
</evidence>
<dbReference type="EMBL" id="CP067422">
    <property type="protein sequence ID" value="QQP93731.1"/>
    <property type="molecule type" value="Genomic_DNA"/>
</dbReference>
<reference evidence="1" key="1">
    <citation type="submission" date="2021-02" db="EMBL/GenBank/DDBJ databases">
        <title>Skermanella TT6 skin isolate.</title>
        <authorList>
            <person name="Lee K."/>
            <person name="Ganzorig M."/>
        </authorList>
    </citation>
    <scope>NUCLEOTIDE SEQUENCE</scope>
    <source>
        <strain evidence="1">TT6</strain>
    </source>
</reference>
<sequence length="394" mass="40432">MEGRDRLFAAGGAVVLAMLGTAMAGFAGAQTGPETAAMQALVAKAPSCIARPRVVTVTPGQSIQAAIDRAEPGTVISVEAGTYRGSLDLTGLSGTPDRPVILLSAGGVGAAVIVGAPDKPAIGAWGISDVGIYGFKVVSGTSAGDLGGFKIAGPWEKPARNVAIVGNVVTGVGTDGIKLFNGAADIKVVGNLIDGDWREEGMDNVSVERSLFAFNTVRGSARYTSITMKAGSRDITLAGNEFDSRSGVGINVGGVGTSRFNRKFPDYWKGFEASAITVTGNVVGDRPERSVAFVGANRSVLKDNFLAGAVRSRPHDQPGKLHYPSHDNRIVGNTVAKESFFQPDEGQDRGYVLAGNGTGAAKVRAGVAALPDPVRAVCPASPAGTLARTFTSSE</sequence>
<dbReference type="Gene3D" id="2.160.20.10">
    <property type="entry name" value="Single-stranded right-handed beta-helix, Pectin lyase-like"/>
    <property type="match status" value="1"/>
</dbReference>
<evidence type="ECO:0008006" key="3">
    <source>
        <dbReference type="Google" id="ProtNLM"/>
    </source>
</evidence>